<dbReference type="EMBL" id="KN840438">
    <property type="protein sequence ID" value="KIP12878.1"/>
    <property type="molecule type" value="Genomic_DNA"/>
</dbReference>
<gene>
    <name evidence="3" type="ORF">PHLGIDRAFT_17552</name>
</gene>
<comment type="similarity">
    <text evidence="1">Belongs to the PET191 family.</text>
</comment>
<proteinExistence type="inferred from homology"/>
<name>A0A0C3PXL2_PHLG1</name>
<evidence type="ECO:0000256" key="2">
    <source>
        <dbReference type="ARBA" id="ARBA00023157"/>
    </source>
</evidence>
<dbReference type="HOGENOM" id="CLU_138069_3_1_1"/>
<dbReference type="PROSITE" id="PS51808">
    <property type="entry name" value="CHCH"/>
    <property type="match status" value="1"/>
</dbReference>
<sequence length="90" mass="10138">MSMTCEPLLAALKECLMQSDCVLKQGHLPSECLRDHTAELPERCQSLRKATFECKRGLLDMRKRFRGNNAGAVAQQLSEKDETQVSTKPE</sequence>
<evidence type="ECO:0000313" key="4">
    <source>
        <dbReference type="Proteomes" id="UP000053257"/>
    </source>
</evidence>
<evidence type="ECO:0008006" key="5">
    <source>
        <dbReference type="Google" id="ProtNLM"/>
    </source>
</evidence>
<dbReference type="STRING" id="745531.A0A0C3PXL2"/>
<dbReference type="Proteomes" id="UP000053257">
    <property type="component" value="Unassembled WGS sequence"/>
</dbReference>
<dbReference type="PANTHER" id="PTHR28627:SF1">
    <property type="entry name" value="CYTOCHROME C OXIDASE ASSEMBLY FACTOR 5"/>
    <property type="match status" value="1"/>
</dbReference>
<dbReference type="OrthoDB" id="282149at2759"/>
<organism evidence="3 4">
    <name type="scientific">Phlebiopsis gigantea (strain 11061_1 CR5-6)</name>
    <name type="common">White-rot fungus</name>
    <name type="synonym">Peniophora gigantea</name>
    <dbReference type="NCBI Taxonomy" id="745531"/>
    <lineage>
        <taxon>Eukaryota</taxon>
        <taxon>Fungi</taxon>
        <taxon>Dikarya</taxon>
        <taxon>Basidiomycota</taxon>
        <taxon>Agaricomycotina</taxon>
        <taxon>Agaricomycetes</taxon>
        <taxon>Polyporales</taxon>
        <taxon>Phanerochaetaceae</taxon>
        <taxon>Phlebiopsis</taxon>
    </lineage>
</organism>
<reference evidence="3 4" key="1">
    <citation type="journal article" date="2014" name="PLoS Genet.">
        <title>Analysis of the Phlebiopsis gigantea genome, transcriptome and secretome provides insight into its pioneer colonization strategies of wood.</title>
        <authorList>
            <person name="Hori C."/>
            <person name="Ishida T."/>
            <person name="Igarashi K."/>
            <person name="Samejima M."/>
            <person name="Suzuki H."/>
            <person name="Master E."/>
            <person name="Ferreira P."/>
            <person name="Ruiz-Duenas F.J."/>
            <person name="Held B."/>
            <person name="Canessa P."/>
            <person name="Larrondo L.F."/>
            <person name="Schmoll M."/>
            <person name="Druzhinina I.S."/>
            <person name="Kubicek C.P."/>
            <person name="Gaskell J.A."/>
            <person name="Kersten P."/>
            <person name="St John F."/>
            <person name="Glasner J."/>
            <person name="Sabat G."/>
            <person name="Splinter BonDurant S."/>
            <person name="Syed K."/>
            <person name="Yadav J."/>
            <person name="Mgbeahuruike A.C."/>
            <person name="Kovalchuk A."/>
            <person name="Asiegbu F.O."/>
            <person name="Lackner G."/>
            <person name="Hoffmeister D."/>
            <person name="Rencoret J."/>
            <person name="Gutierrez A."/>
            <person name="Sun H."/>
            <person name="Lindquist E."/>
            <person name="Barry K."/>
            <person name="Riley R."/>
            <person name="Grigoriev I.V."/>
            <person name="Henrissat B."/>
            <person name="Kues U."/>
            <person name="Berka R.M."/>
            <person name="Martinez A.T."/>
            <person name="Covert S.F."/>
            <person name="Blanchette R.A."/>
            <person name="Cullen D."/>
        </authorList>
    </citation>
    <scope>NUCLEOTIDE SEQUENCE [LARGE SCALE GENOMIC DNA]</scope>
    <source>
        <strain evidence="3 4">11061_1 CR5-6</strain>
    </source>
</reference>
<dbReference type="Pfam" id="PF10203">
    <property type="entry name" value="Pet191_N"/>
    <property type="match status" value="1"/>
</dbReference>
<evidence type="ECO:0000313" key="3">
    <source>
        <dbReference type="EMBL" id="KIP12878.1"/>
    </source>
</evidence>
<dbReference type="PANTHER" id="PTHR28627">
    <property type="entry name" value="CYTOCHROME C OXIDASE ASSEMBLY FACTOR 5"/>
    <property type="match status" value="1"/>
</dbReference>
<dbReference type="GO" id="GO:0005739">
    <property type="term" value="C:mitochondrion"/>
    <property type="evidence" value="ECO:0007669"/>
    <property type="project" value="TreeGrafter"/>
</dbReference>
<keyword evidence="4" id="KW-1185">Reference proteome</keyword>
<accession>A0A0C3PXL2</accession>
<dbReference type="InterPro" id="IPR018793">
    <property type="entry name" value="Cyt_c_oxidase_assmbl_Pet191"/>
</dbReference>
<protein>
    <recommendedName>
        <fullName evidence="5">Cytochrome c oxidase assembly factor 5</fullName>
    </recommendedName>
</protein>
<dbReference type="GO" id="GO:0033617">
    <property type="term" value="P:mitochondrial respiratory chain complex IV assembly"/>
    <property type="evidence" value="ECO:0007669"/>
    <property type="project" value="TreeGrafter"/>
</dbReference>
<dbReference type="AlphaFoldDB" id="A0A0C3PXL2"/>
<evidence type="ECO:0000256" key="1">
    <source>
        <dbReference type="ARBA" id="ARBA00007785"/>
    </source>
</evidence>
<keyword evidence="2" id="KW-1015">Disulfide bond</keyword>